<organism evidence="9 10">
    <name type="scientific">Saccharomycodes ludwigii</name>
    <dbReference type="NCBI Taxonomy" id="36035"/>
    <lineage>
        <taxon>Eukaryota</taxon>
        <taxon>Fungi</taxon>
        <taxon>Dikarya</taxon>
        <taxon>Ascomycota</taxon>
        <taxon>Saccharomycotina</taxon>
        <taxon>Saccharomycetes</taxon>
        <taxon>Saccharomycodales</taxon>
        <taxon>Saccharomycodaceae</taxon>
        <taxon>Saccharomycodes</taxon>
    </lineage>
</organism>
<feature type="transmembrane region" description="Helical" evidence="8">
    <location>
        <begin position="421"/>
        <end position="442"/>
    </location>
</feature>
<dbReference type="InterPro" id="IPR050363">
    <property type="entry name" value="MIP/Aquaporin"/>
</dbReference>
<dbReference type="Pfam" id="PF00230">
    <property type="entry name" value="MIP"/>
    <property type="match status" value="1"/>
</dbReference>
<evidence type="ECO:0000256" key="5">
    <source>
        <dbReference type="ARBA" id="ARBA00022989"/>
    </source>
</evidence>
<proteinExistence type="inferred from homology"/>
<feature type="transmembrane region" description="Helical" evidence="8">
    <location>
        <begin position="367"/>
        <end position="385"/>
    </location>
</feature>
<keyword evidence="10" id="KW-1185">Reference proteome</keyword>
<dbReference type="InterPro" id="IPR000425">
    <property type="entry name" value="MIP"/>
</dbReference>
<dbReference type="OrthoDB" id="3222at2759"/>
<feature type="transmembrane region" description="Helical" evidence="8">
    <location>
        <begin position="235"/>
        <end position="253"/>
    </location>
</feature>
<feature type="transmembrane region" description="Helical" evidence="8">
    <location>
        <begin position="397"/>
        <end position="415"/>
    </location>
</feature>
<dbReference type="Proteomes" id="UP000262825">
    <property type="component" value="Unassembled WGS sequence"/>
</dbReference>
<keyword evidence="4 8" id="KW-0812">Transmembrane</keyword>
<dbReference type="GO" id="GO:0015254">
    <property type="term" value="F:glycerol channel activity"/>
    <property type="evidence" value="ECO:0007669"/>
    <property type="project" value="TreeGrafter"/>
</dbReference>
<protein>
    <recommendedName>
        <fullName evidence="11">Glycerol uptake/efflux facilitator protein</fullName>
    </recommendedName>
</protein>
<gene>
    <name evidence="9" type="ORF">SCODWIG_00834</name>
</gene>
<accession>A0A376B320</accession>
<dbReference type="GO" id="GO:0015250">
    <property type="term" value="F:water channel activity"/>
    <property type="evidence" value="ECO:0007669"/>
    <property type="project" value="TreeGrafter"/>
</dbReference>
<feature type="region of interest" description="Disordered" evidence="7">
    <location>
        <begin position="486"/>
        <end position="548"/>
    </location>
</feature>
<evidence type="ECO:0000256" key="2">
    <source>
        <dbReference type="ARBA" id="ARBA00006175"/>
    </source>
</evidence>
<feature type="compositionally biased region" description="Acidic residues" evidence="7">
    <location>
        <begin position="496"/>
        <end position="508"/>
    </location>
</feature>
<evidence type="ECO:0000256" key="4">
    <source>
        <dbReference type="ARBA" id="ARBA00022692"/>
    </source>
</evidence>
<dbReference type="VEuPathDB" id="FungiDB:SCODWIG_00834"/>
<dbReference type="PANTHER" id="PTHR43829:SF9">
    <property type="entry name" value="AQUAPORIN-9"/>
    <property type="match status" value="1"/>
</dbReference>
<evidence type="ECO:0000256" key="1">
    <source>
        <dbReference type="ARBA" id="ARBA00004141"/>
    </source>
</evidence>
<evidence type="ECO:0008006" key="11">
    <source>
        <dbReference type="Google" id="ProtNLM"/>
    </source>
</evidence>
<sequence length="548" mass="59530">MVATPDGASVKSAAVRKRRAATFRYRPQGENDGSGYNSVVMASGVHTPAYTTGAHTPAYTTGAHTPMEASQAPSMQYPIAEIVPNTHFAVSDALSHHELADDLVNDEEEGGDGYQTPGGHYEQPSVVIKPKQIYQNPQTPTILPQGYAPVNLWSELKAKYLKEFLAEFLGTLVLVLLGDGVVAQTKLSQKGTVLSFESALADLKAQYNDTETDSFAAIAQLMATTLVTPSNAGDFVTIAITWGCAVMFGFYAAGGSAISGGHLNPGVTIANYFFRGFPLAKVPIYIFGQVLGGYLGALILFGTYLRPIRELFPDYKQNETVIGMFCTVPQSYLRTKDQVVSEFIGSAMLQLGIFSLCDPYTSTSAEMFPLMLNLLIVAVGSALGYQTAYALNMARDLGPRMALASVGVSVHLLFIAHSHYFWVPFIVTIIGCCFGALLYDLLIYQGHESPVNIPAIEHWYKFQRFCRKFSGNSSSLKDLESIENKNGSTEKKISDSEDDDDGIIDDGGYEGKGVSRHISNDSANSKSKKVHFKSTNTNRKLIPTVMED</sequence>
<dbReference type="EMBL" id="UFAJ01000086">
    <property type="protein sequence ID" value="SSD59073.1"/>
    <property type="molecule type" value="Genomic_DNA"/>
</dbReference>
<evidence type="ECO:0000313" key="9">
    <source>
        <dbReference type="EMBL" id="SSD59073.1"/>
    </source>
</evidence>
<comment type="similarity">
    <text evidence="2">Belongs to the MIP/aquaporin (TC 1.A.8) family.</text>
</comment>
<evidence type="ECO:0000256" key="8">
    <source>
        <dbReference type="SAM" id="Phobius"/>
    </source>
</evidence>
<dbReference type="AlphaFoldDB" id="A0A376B320"/>
<feature type="compositionally biased region" description="Basic and acidic residues" evidence="7">
    <location>
        <begin position="486"/>
        <end position="495"/>
    </location>
</feature>
<keyword evidence="5 8" id="KW-1133">Transmembrane helix</keyword>
<evidence type="ECO:0000313" key="10">
    <source>
        <dbReference type="Proteomes" id="UP000262825"/>
    </source>
</evidence>
<evidence type="ECO:0000256" key="6">
    <source>
        <dbReference type="ARBA" id="ARBA00023136"/>
    </source>
</evidence>
<name>A0A376B320_9ASCO</name>
<dbReference type="NCBIfam" id="TIGR00861">
    <property type="entry name" value="MIP"/>
    <property type="match status" value="1"/>
</dbReference>
<dbReference type="GO" id="GO:0005886">
    <property type="term" value="C:plasma membrane"/>
    <property type="evidence" value="ECO:0007669"/>
    <property type="project" value="TreeGrafter"/>
</dbReference>
<evidence type="ECO:0000256" key="7">
    <source>
        <dbReference type="SAM" id="MobiDB-lite"/>
    </source>
</evidence>
<dbReference type="PRINTS" id="PR00783">
    <property type="entry name" value="MINTRINSICP"/>
</dbReference>
<keyword evidence="3" id="KW-0813">Transport</keyword>
<feature type="transmembrane region" description="Helical" evidence="8">
    <location>
        <begin position="284"/>
        <end position="305"/>
    </location>
</feature>
<dbReference type="InterPro" id="IPR023271">
    <property type="entry name" value="Aquaporin-like"/>
</dbReference>
<evidence type="ECO:0000256" key="3">
    <source>
        <dbReference type="ARBA" id="ARBA00022448"/>
    </source>
</evidence>
<dbReference type="SUPFAM" id="SSF81338">
    <property type="entry name" value="Aquaporin-like"/>
    <property type="match status" value="1"/>
</dbReference>
<keyword evidence="6 8" id="KW-0472">Membrane</keyword>
<dbReference type="Gene3D" id="1.20.1080.10">
    <property type="entry name" value="Glycerol uptake facilitator protein"/>
    <property type="match status" value="1"/>
</dbReference>
<dbReference type="CDD" id="cd00333">
    <property type="entry name" value="MIP"/>
    <property type="match status" value="1"/>
</dbReference>
<reference evidence="10" key="1">
    <citation type="submission" date="2018-06" db="EMBL/GenBank/DDBJ databases">
        <authorList>
            <person name="Guldener U."/>
        </authorList>
    </citation>
    <scope>NUCLEOTIDE SEQUENCE [LARGE SCALE GENOMIC DNA]</scope>
    <source>
        <strain evidence="10">UTAD17</strain>
    </source>
</reference>
<dbReference type="PANTHER" id="PTHR43829">
    <property type="entry name" value="AQUAPORIN OR AQUAGLYCEROPORIN RELATED"/>
    <property type="match status" value="1"/>
</dbReference>
<comment type="subcellular location">
    <subcellularLocation>
        <location evidence="1">Membrane</location>
        <topology evidence="1">Multi-pass membrane protein</topology>
    </subcellularLocation>
</comment>